<comment type="caution">
    <text evidence="2">The sequence shown here is derived from an EMBL/GenBank/DDBJ whole genome shotgun (WGS) entry which is preliminary data.</text>
</comment>
<organism evidence="2 3">
    <name type="scientific">Dreissena polymorpha</name>
    <name type="common">Zebra mussel</name>
    <name type="synonym">Mytilus polymorpha</name>
    <dbReference type="NCBI Taxonomy" id="45954"/>
    <lineage>
        <taxon>Eukaryota</taxon>
        <taxon>Metazoa</taxon>
        <taxon>Spiralia</taxon>
        <taxon>Lophotrochozoa</taxon>
        <taxon>Mollusca</taxon>
        <taxon>Bivalvia</taxon>
        <taxon>Autobranchia</taxon>
        <taxon>Heteroconchia</taxon>
        <taxon>Euheterodonta</taxon>
        <taxon>Imparidentia</taxon>
        <taxon>Neoheterodontei</taxon>
        <taxon>Myida</taxon>
        <taxon>Dreissenoidea</taxon>
        <taxon>Dreissenidae</taxon>
        <taxon>Dreissena</taxon>
    </lineage>
</organism>
<gene>
    <name evidence="2" type="ORF">DPMN_025900</name>
</gene>
<keyword evidence="3" id="KW-1185">Reference proteome</keyword>
<protein>
    <recommendedName>
        <fullName evidence="1">Mutator-like transposase domain-containing protein</fullName>
    </recommendedName>
</protein>
<dbReference type="Proteomes" id="UP000828390">
    <property type="component" value="Unassembled WGS sequence"/>
</dbReference>
<evidence type="ECO:0000313" key="2">
    <source>
        <dbReference type="EMBL" id="KAH3862925.1"/>
    </source>
</evidence>
<evidence type="ECO:0000259" key="1">
    <source>
        <dbReference type="Pfam" id="PF20700"/>
    </source>
</evidence>
<dbReference type="Pfam" id="PF20700">
    <property type="entry name" value="Mutator"/>
    <property type="match status" value="1"/>
</dbReference>
<sequence length="115" mass="12845">MLIATMCCKGNHGCDQPSLDYNITDRKGLCVDIKVSCHNCDFCSDEIPLYTSIPQKHGKPLEVLDISLLLLVFCLKFGISDLQLLLACLNIQAPNMRDMQRKLNTVADQVEDMGQ</sequence>
<reference evidence="2" key="2">
    <citation type="submission" date="2020-11" db="EMBL/GenBank/DDBJ databases">
        <authorList>
            <person name="McCartney M.A."/>
            <person name="Auch B."/>
            <person name="Kono T."/>
            <person name="Mallez S."/>
            <person name="Becker A."/>
            <person name="Gohl D.M."/>
            <person name="Silverstein K.A.T."/>
            <person name="Koren S."/>
            <person name="Bechman K.B."/>
            <person name="Herman A."/>
            <person name="Abrahante J.E."/>
            <person name="Garbe J."/>
        </authorList>
    </citation>
    <scope>NUCLEOTIDE SEQUENCE</scope>
    <source>
        <strain evidence="2">Duluth1</strain>
        <tissue evidence="2">Whole animal</tissue>
    </source>
</reference>
<proteinExistence type="predicted"/>
<dbReference type="AlphaFoldDB" id="A0A9D4LQ35"/>
<reference evidence="2" key="1">
    <citation type="journal article" date="2019" name="bioRxiv">
        <title>The Genome of the Zebra Mussel, Dreissena polymorpha: A Resource for Invasive Species Research.</title>
        <authorList>
            <person name="McCartney M.A."/>
            <person name="Auch B."/>
            <person name="Kono T."/>
            <person name="Mallez S."/>
            <person name="Zhang Y."/>
            <person name="Obille A."/>
            <person name="Becker A."/>
            <person name="Abrahante J.E."/>
            <person name="Garbe J."/>
            <person name="Badalamenti J.P."/>
            <person name="Herman A."/>
            <person name="Mangelson H."/>
            <person name="Liachko I."/>
            <person name="Sullivan S."/>
            <person name="Sone E.D."/>
            <person name="Koren S."/>
            <person name="Silverstein K.A.T."/>
            <person name="Beckman K.B."/>
            <person name="Gohl D.M."/>
        </authorList>
    </citation>
    <scope>NUCLEOTIDE SEQUENCE</scope>
    <source>
        <strain evidence="2">Duluth1</strain>
        <tissue evidence="2">Whole animal</tissue>
    </source>
</reference>
<dbReference type="EMBL" id="JAIWYP010000002">
    <property type="protein sequence ID" value="KAH3862925.1"/>
    <property type="molecule type" value="Genomic_DNA"/>
</dbReference>
<dbReference type="InterPro" id="IPR049012">
    <property type="entry name" value="Mutator_transp_dom"/>
</dbReference>
<name>A0A9D4LQ35_DREPO</name>
<evidence type="ECO:0000313" key="3">
    <source>
        <dbReference type="Proteomes" id="UP000828390"/>
    </source>
</evidence>
<feature type="domain" description="Mutator-like transposase" evidence="1">
    <location>
        <begin position="4"/>
        <end position="113"/>
    </location>
</feature>
<accession>A0A9D4LQ35</accession>